<evidence type="ECO:0008006" key="4">
    <source>
        <dbReference type="Google" id="ProtNLM"/>
    </source>
</evidence>
<dbReference type="EMBL" id="FQYK01000009">
    <property type="protein sequence ID" value="SHJ12078.1"/>
    <property type="molecule type" value="Genomic_DNA"/>
</dbReference>
<evidence type="ECO:0000313" key="2">
    <source>
        <dbReference type="EMBL" id="SHJ12078.1"/>
    </source>
</evidence>
<feature type="transmembrane region" description="Helical" evidence="1">
    <location>
        <begin position="6"/>
        <end position="23"/>
    </location>
</feature>
<name>A0A1M6GQB5_9FLAO</name>
<dbReference type="STRING" id="1178825.SAMN05216261_2846"/>
<dbReference type="AlphaFoldDB" id="A0A1M6GQB5"/>
<protein>
    <recommendedName>
        <fullName evidence="4">SGNH/GDSL hydrolase family protein</fullName>
    </recommendedName>
</protein>
<dbReference type="OrthoDB" id="869432at2"/>
<dbReference type="Proteomes" id="UP000184396">
    <property type="component" value="Unassembled WGS sequence"/>
</dbReference>
<sequence length="303" mass="35135">MKSILIKAIPFLIVFFAINFIVYKTSPFYKQESKYSNRIDSIISSKPKVVFLGDSHSESIKHLNLSENVGNLAFGADGIKEMYIKTLIMDKYNPELEYVFISTEPQMFNNSISSNSTFLNKYLLKIKDPKNIYNKSNLNLITENIPYLNDNYLRYFLNNVYAYLRNINKSDTNGNTPINWSEVSNSEKIKIASNAGIADHNGIMTNDEDLEIYKAIVNKLKLKNVKVIGIRFPVNEHYLNQCNKEDFDRVNHFINNLNLDYNLDYSLKLKNALYFENEDHLNKIGMQKLSKLIYRDTGIKLSK</sequence>
<keyword evidence="1" id="KW-0812">Transmembrane</keyword>
<accession>A0A1M6GQB5</accession>
<dbReference type="RefSeq" id="WP_019388658.1">
    <property type="nucleotide sequence ID" value="NZ_ALIH01000016.1"/>
</dbReference>
<organism evidence="2 3">
    <name type="scientific">Algibacter luteus</name>
    <dbReference type="NCBI Taxonomy" id="1178825"/>
    <lineage>
        <taxon>Bacteria</taxon>
        <taxon>Pseudomonadati</taxon>
        <taxon>Bacteroidota</taxon>
        <taxon>Flavobacteriia</taxon>
        <taxon>Flavobacteriales</taxon>
        <taxon>Flavobacteriaceae</taxon>
        <taxon>Algibacter</taxon>
    </lineage>
</organism>
<evidence type="ECO:0000256" key="1">
    <source>
        <dbReference type="SAM" id="Phobius"/>
    </source>
</evidence>
<evidence type="ECO:0000313" key="3">
    <source>
        <dbReference type="Proteomes" id="UP000184396"/>
    </source>
</evidence>
<gene>
    <name evidence="2" type="ORF">SAMN05216261_2846</name>
</gene>
<proteinExistence type="predicted"/>
<keyword evidence="1" id="KW-0472">Membrane</keyword>
<reference evidence="2 3" key="1">
    <citation type="submission" date="2016-11" db="EMBL/GenBank/DDBJ databases">
        <authorList>
            <person name="Jaros S."/>
            <person name="Januszkiewicz K."/>
            <person name="Wedrychowicz H."/>
        </authorList>
    </citation>
    <scope>NUCLEOTIDE SEQUENCE [LARGE SCALE GENOMIC DNA]</scope>
    <source>
        <strain evidence="2 3">CGMCC 1.12213</strain>
    </source>
</reference>
<keyword evidence="1" id="KW-1133">Transmembrane helix</keyword>
<keyword evidence="3" id="KW-1185">Reference proteome</keyword>